<reference evidence="1" key="1">
    <citation type="journal article" date="2022" name="DNA Res.">
        <title>Genome analysis of five recently described species of the CUG-Ser clade uncovers Candida theae as a new hybrid lineage with pathogenic potential in the Candida parapsilosis species complex.</title>
        <authorList>
            <person name="Mixao V."/>
            <person name="Del Olmo V."/>
            <person name="Hegedusova E."/>
            <person name="Saus E."/>
            <person name="Pryszcz L."/>
            <person name="Cillingova A."/>
            <person name="Nosek J."/>
            <person name="Gabaldon T."/>
        </authorList>
    </citation>
    <scope>NUCLEOTIDE SEQUENCE</scope>
    <source>
        <strain evidence="1">CBS 10844</strain>
    </source>
</reference>
<evidence type="ECO:0000313" key="2">
    <source>
        <dbReference type="Proteomes" id="UP001202479"/>
    </source>
</evidence>
<accession>A0AAI9SYU5</accession>
<name>A0AAI9SYU5_9ASCO</name>
<dbReference type="RefSeq" id="XP_049181044.1">
    <property type="nucleotide sequence ID" value="XM_049323068.1"/>
</dbReference>
<dbReference type="GeneID" id="73379513"/>
<protein>
    <submittedName>
        <fullName evidence="1">Uncharacterized protein</fullName>
    </submittedName>
</protein>
<keyword evidence="2" id="KW-1185">Reference proteome</keyword>
<proteinExistence type="predicted"/>
<sequence length="521" mass="59211">MVKVDVHISPCHRYISQIKIDAETTTTYLEIIDVSTKRQLWKFDLHSVLRKEKVKVRVDEVIQVKQTQWEGIQVGSRSTKLAVLVDRYSMVLIFDVRDAHSRIIVIKQNFSEGIESFLWIPPADTASGGGGGDGDGGGGGEGGKSSYMNCTQLLIFAKNNLSAKLYSLDCPKKLYTIHKPLSNCILCSRNGRIQYWSIIADTMEYNVPPTIYQFYNSGSTSTLVAKCKLSAFLTNEATIDWSHSGSWLSILDGSDKLSGYSLKIYGSLSIGVLEPTLDIELSEKEDTFGERLMKIYNDKFRSNWVIFKEKEYLLISNILNGFIEIQVVSIDLLRIVQLQNLELTSLRGWIETDWKVEICNHFAAPNRLAISLLSVRRDNLMFIILNDVYCLCYKIHAHEYKLSFEYITMLKTKTPISFIEKAQSPSNDLFIITKRVIFKYEEEDASFKIVATTSRNIQSVAFLSSQDFVVIYSDFFGGKQWEKLRLSAPSLGDTQNTTSNSLFTQEDITDTFHMQKKSKAK</sequence>
<comment type="caution">
    <text evidence="1">The sequence shown here is derived from an EMBL/GenBank/DDBJ whole genome shotgun (WGS) entry which is preliminary data.</text>
</comment>
<dbReference type="Proteomes" id="UP001202479">
    <property type="component" value="Unassembled WGS sequence"/>
</dbReference>
<organism evidence="1 2">
    <name type="scientific">Candida oxycetoniae</name>
    <dbReference type="NCBI Taxonomy" id="497107"/>
    <lineage>
        <taxon>Eukaryota</taxon>
        <taxon>Fungi</taxon>
        <taxon>Dikarya</taxon>
        <taxon>Ascomycota</taxon>
        <taxon>Saccharomycotina</taxon>
        <taxon>Pichiomycetes</taxon>
        <taxon>Debaryomycetaceae</taxon>
        <taxon>Candida/Lodderomyces clade</taxon>
        <taxon>Candida</taxon>
    </lineage>
</organism>
<gene>
    <name evidence="1" type="ORF">KGF56_001896</name>
</gene>
<dbReference type="AlphaFoldDB" id="A0AAI9SYU5"/>
<dbReference type="EMBL" id="JAHUZD010000043">
    <property type="protein sequence ID" value="KAI3405299.2"/>
    <property type="molecule type" value="Genomic_DNA"/>
</dbReference>
<evidence type="ECO:0000313" key="1">
    <source>
        <dbReference type="EMBL" id="KAI3405299.2"/>
    </source>
</evidence>